<dbReference type="Gene3D" id="1.20.1420.60">
    <property type="match status" value="1"/>
</dbReference>
<sequence>MTVIGKKLNEELDAKFFELDLLAQDPYDNKDWDKCIEIYQQMYDLIPEPKDEYENALWVYEGLGNFYYEKGDIDNAKIFNQKTLSLNVYTGKYKQEMNAQTNWEMGKIIFDEGNEEEALEYFAAAWGLRDLNKKEKKYNDFVKRNIEKVKELQASLNKATPTQTAQTPSLSLDFLNTQYKNEWIELIYENIGKKLKEFATNEDGFNAITPAERLLCTVKNFDDQRSVGGFYDFYEWQYYLVDHIEESLKIIGAKKHLTVVKKANKIYKQIQKIIYDNNLEDNEYIEVGGNYEEFDEALDKIEEKQLLADILDDYVKKNIEKFVCS</sequence>
<comment type="caution">
    <text evidence="2">The sequence shown here is derived from an EMBL/GenBank/DDBJ whole genome shotgun (WGS) entry which is preliminary data.</text>
</comment>
<proteinExistence type="predicted"/>
<organism evidence="2 3">
    <name type="scientific">Phocoenobacter skyensis</name>
    <dbReference type="NCBI Taxonomy" id="97481"/>
    <lineage>
        <taxon>Bacteria</taxon>
        <taxon>Pseudomonadati</taxon>
        <taxon>Pseudomonadota</taxon>
        <taxon>Gammaproteobacteria</taxon>
        <taxon>Pasteurellales</taxon>
        <taxon>Pasteurellaceae</taxon>
        <taxon>Phocoenobacter</taxon>
    </lineage>
</organism>
<evidence type="ECO:0000259" key="1">
    <source>
        <dbReference type="Pfam" id="PF14300"/>
    </source>
</evidence>
<dbReference type="Gene3D" id="1.25.40.10">
    <property type="entry name" value="Tetratricopeptide repeat domain"/>
    <property type="match status" value="1"/>
</dbReference>
<dbReference type="RefSeq" id="WP_306387509.1">
    <property type="nucleotide sequence ID" value="NZ_JASAYT010000025.1"/>
</dbReference>
<reference evidence="2" key="1">
    <citation type="journal article" date="2023" name="Front. Microbiol.">
        <title>Phylogeography and host specificity of Pasteurellaceae pathogenic to sea-farmed fish in the north-east Atlantic.</title>
        <authorList>
            <person name="Gulla S."/>
            <person name="Colquhoun D.J."/>
            <person name="Olsen A.B."/>
            <person name="Spilsberg B."/>
            <person name="Lagesen K."/>
            <person name="Aakesson C.P."/>
            <person name="Strom S."/>
            <person name="Manji F."/>
            <person name="Birkbeck T.H."/>
            <person name="Nilsen H.K."/>
        </authorList>
    </citation>
    <scope>NUCLEOTIDE SEQUENCE</scope>
    <source>
        <strain evidence="2">98B1</strain>
    </source>
</reference>
<dbReference type="InterPro" id="IPR025402">
    <property type="entry name" value="DMP19_C"/>
</dbReference>
<gene>
    <name evidence="2" type="ORF">QJU97_08050</name>
</gene>
<protein>
    <submittedName>
        <fullName evidence="2">DUF4375 domain-containing protein</fullName>
    </submittedName>
</protein>
<dbReference type="Pfam" id="PF14300">
    <property type="entry name" value="DMP19"/>
    <property type="match status" value="1"/>
</dbReference>
<evidence type="ECO:0000313" key="2">
    <source>
        <dbReference type="EMBL" id="MDP8175406.1"/>
    </source>
</evidence>
<dbReference type="Proteomes" id="UP001231736">
    <property type="component" value="Unassembled WGS sequence"/>
</dbReference>
<dbReference type="SUPFAM" id="SSF48452">
    <property type="entry name" value="TPR-like"/>
    <property type="match status" value="1"/>
</dbReference>
<accession>A0AAJ6NEN3</accession>
<evidence type="ECO:0000313" key="3">
    <source>
        <dbReference type="Proteomes" id="UP001231736"/>
    </source>
</evidence>
<feature type="domain" description="DNA mimic protein DMP19 C-terminal" evidence="1">
    <location>
        <begin position="207"/>
        <end position="318"/>
    </location>
</feature>
<dbReference type="EMBL" id="JASAYT010000025">
    <property type="protein sequence ID" value="MDP8175406.1"/>
    <property type="molecule type" value="Genomic_DNA"/>
</dbReference>
<dbReference type="AlphaFoldDB" id="A0AAJ6NEN3"/>
<dbReference type="InterPro" id="IPR011990">
    <property type="entry name" value="TPR-like_helical_dom_sf"/>
</dbReference>
<name>A0AAJ6NEN3_9PAST</name>